<evidence type="ECO:0000256" key="3">
    <source>
        <dbReference type="ARBA" id="ARBA00022448"/>
    </source>
</evidence>
<dbReference type="InterPro" id="IPR050277">
    <property type="entry name" value="Sodium:Solute_Symporter"/>
</dbReference>
<name>A0ABZ2C342_9PROT</name>
<dbReference type="Gene3D" id="1.20.1730.10">
    <property type="entry name" value="Sodium/glucose cotransporter"/>
    <property type="match status" value="1"/>
</dbReference>
<protein>
    <submittedName>
        <fullName evidence="9">Sodium:solute symporter family protein</fullName>
    </submittedName>
</protein>
<feature type="transmembrane region" description="Helical" evidence="8">
    <location>
        <begin position="45"/>
        <end position="62"/>
    </location>
</feature>
<feature type="transmembrane region" description="Helical" evidence="8">
    <location>
        <begin position="412"/>
        <end position="429"/>
    </location>
</feature>
<keyword evidence="5 8" id="KW-1133">Transmembrane helix</keyword>
<evidence type="ECO:0000256" key="2">
    <source>
        <dbReference type="ARBA" id="ARBA00006434"/>
    </source>
</evidence>
<evidence type="ECO:0000256" key="6">
    <source>
        <dbReference type="ARBA" id="ARBA00023136"/>
    </source>
</evidence>
<accession>A0ABZ2C342</accession>
<keyword evidence="10" id="KW-1185">Reference proteome</keyword>
<evidence type="ECO:0000256" key="7">
    <source>
        <dbReference type="RuleBase" id="RU362091"/>
    </source>
</evidence>
<dbReference type="Proteomes" id="UP001330434">
    <property type="component" value="Chromosome"/>
</dbReference>
<sequence>MSFFSFFDVSIFWIYLVVILGIGIHASRSVKTLNDYSLGGAKYSAFFVFATLSASFIGGGFTMGLSESVFKNGLIYVVALWGFSLKEILVAKFIAPRMGPFKGAISVGDIMGQLYGKAAKTFTGIAGALVCAGIAGAQFSAFGYIAHILIGIPQEMGVIVGALVVVFYSTLGGMKSVVINDTIHFCVLIISLPLVLFFGINYVGGFENLFNNLPATHHDIFTSLSPLALFAIFLSFFFGETLVPPYVQRLLIGKTLKETARGTLWSGLLSIPFFLMIGIIGLIALTMSPTLNPNLSLPYVIQNVMPLGFKGLAIAGIMAVLMSSADSFLNAASISAIHDGLKGFLKTPLHPQIELRFTRIATFLMGMAGALFALRSASVIDVLLYAYNFWTPFILVPLVAGILGYKSSPKTFWIASFAGVIGMVGWKLTADNTGVFDAAIAGIGLNFLTFVLLNRSEKSKIKAFANS</sequence>
<feature type="transmembrane region" description="Helical" evidence="8">
    <location>
        <begin position="224"/>
        <end position="243"/>
    </location>
</feature>
<dbReference type="InterPro" id="IPR038377">
    <property type="entry name" value="Na/Glc_symporter_sf"/>
</dbReference>
<dbReference type="RefSeq" id="WP_331255665.1">
    <property type="nucleotide sequence ID" value="NZ_CP133270.1"/>
</dbReference>
<dbReference type="Pfam" id="PF00474">
    <property type="entry name" value="SSF"/>
    <property type="match status" value="1"/>
</dbReference>
<dbReference type="InterPro" id="IPR001734">
    <property type="entry name" value="Na/solute_symporter"/>
</dbReference>
<evidence type="ECO:0000256" key="8">
    <source>
        <dbReference type="SAM" id="Phobius"/>
    </source>
</evidence>
<dbReference type="PANTHER" id="PTHR48086:SF7">
    <property type="entry name" value="SODIUM-SOLUTE SYMPORTER-RELATED"/>
    <property type="match status" value="1"/>
</dbReference>
<feature type="transmembrane region" description="Helical" evidence="8">
    <location>
        <begin position="307"/>
        <end position="337"/>
    </location>
</feature>
<dbReference type="PROSITE" id="PS50283">
    <property type="entry name" value="NA_SOLUT_SYMP_3"/>
    <property type="match status" value="1"/>
</dbReference>
<keyword evidence="3" id="KW-0813">Transport</keyword>
<gene>
    <name evidence="9" type="ORF">Bealeia1_01034</name>
</gene>
<reference evidence="9 10" key="1">
    <citation type="journal article" date="2024" name="Environ. Microbiol.">
        <title>Novel evolutionary insights on the interactions of the Holosporales (Alphaproteobacteria) with eukaryotic hosts from comparative genomics.</title>
        <authorList>
            <person name="Giovannini M."/>
            <person name="Petroni G."/>
            <person name="Castelli M."/>
        </authorList>
    </citation>
    <scope>NUCLEOTIDE SEQUENCE [LARGE SCALE GENOMIC DNA]</scope>
    <source>
        <strain evidence="9 10">US_Bl 15I1</strain>
    </source>
</reference>
<feature type="transmembrane region" description="Helical" evidence="8">
    <location>
        <begin position="185"/>
        <end position="204"/>
    </location>
</feature>
<feature type="transmembrane region" description="Helical" evidence="8">
    <location>
        <begin position="357"/>
        <end position="378"/>
    </location>
</feature>
<keyword evidence="6 8" id="KW-0472">Membrane</keyword>
<comment type="subcellular location">
    <subcellularLocation>
        <location evidence="1">Membrane</location>
        <topology evidence="1">Multi-pass membrane protein</topology>
    </subcellularLocation>
</comment>
<feature type="transmembrane region" description="Helical" evidence="8">
    <location>
        <begin position="384"/>
        <end position="405"/>
    </location>
</feature>
<proteinExistence type="inferred from homology"/>
<evidence type="ECO:0000256" key="4">
    <source>
        <dbReference type="ARBA" id="ARBA00022692"/>
    </source>
</evidence>
<feature type="transmembrane region" description="Helical" evidence="8">
    <location>
        <begin position="74"/>
        <end position="95"/>
    </location>
</feature>
<organism evidence="9 10">
    <name type="scientific">Candidatus Bealeia paramacronuclearis</name>
    <dbReference type="NCBI Taxonomy" id="1921001"/>
    <lineage>
        <taxon>Bacteria</taxon>
        <taxon>Pseudomonadati</taxon>
        <taxon>Pseudomonadota</taxon>
        <taxon>Alphaproteobacteria</taxon>
        <taxon>Holosporales</taxon>
        <taxon>Holosporaceae</taxon>
        <taxon>Candidatus Bealeia</taxon>
    </lineage>
</organism>
<keyword evidence="4 8" id="KW-0812">Transmembrane</keyword>
<feature type="transmembrane region" description="Helical" evidence="8">
    <location>
        <begin position="125"/>
        <end position="150"/>
    </location>
</feature>
<feature type="transmembrane region" description="Helical" evidence="8">
    <location>
        <begin position="435"/>
        <end position="453"/>
    </location>
</feature>
<evidence type="ECO:0000313" key="10">
    <source>
        <dbReference type="Proteomes" id="UP001330434"/>
    </source>
</evidence>
<comment type="similarity">
    <text evidence="2 7">Belongs to the sodium:solute symporter (SSF) (TC 2.A.21) family.</text>
</comment>
<dbReference type="CDD" id="cd10322">
    <property type="entry name" value="SLC5sbd"/>
    <property type="match status" value="1"/>
</dbReference>
<dbReference type="PANTHER" id="PTHR48086">
    <property type="entry name" value="SODIUM/PROLINE SYMPORTER-RELATED"/>
    <property type="match status" value="1"/>
</dbReference>
<evidence type="ECO:0000256" key="1">
    <source>
        <dbReference type="ARBA" id="ARBA00004141"/>
    </source>
</evidence>
<evidence type="ECO:0000313" key="9">
    <source>
        <dbReference type="EMBL" id="WVX66846.1"/>
    </source>
</evidence>
<dbReference type="EMBL" id="CP133270">
    <property type="protein sequence ID" value="WVX66846.1"/>
    <property type="molecule type" value="Genomic_DNA"/>
</dbReference>
<feature type="transmembrane region" description="Helical" evidence="8">
    <location>
        <begin position="264"/>
        <end position="287"/>
    </location>
</feature>
<feature type="transmembrane region" description="Helical" evidence="8">
    <location>
        <begin position="156"/>
        <end position="173"/>
    </location>
</feature>
<feature type="transmembrane region" description="Helical" evidence="8">
    <location>
        <begin position="6"/>
        <end position="24"/>
    </location>
</feature>
<evidence type="ECO:0000256" key="5">
    <source>
        <dbReference type="ARBA" id="ARBA00022989"/>
    </source>
</evidence>